<comment type="caution">
    <text evidence="3">The sequence shown here is derived from an EMBL/GenBank/DDBJ whole genome shotgun (WGS) entry which is preliminary data.</text>
</comment>
<reference evidence="3 4" key="1">
    <citation type="submission" date="2024-05" db="EMBL/GenBank/DDBJ databases">
        <title>Genetic variation in Jamaican populations of the coffee berry borer (Hypothenemus hampei).</title>
        <authorList>
            <person name="Errbii M."/>
            <person name="Myrie A."/>
        </authorList>
    </citation>
    <scope>NUCLEOTIDE SEQUENCE [LARGE SCALE GENOMIC DNA]</scope>
    <source>
        <strain evidence="3">JA-Hopewell-2020-01-JO</strain>
        <tissue evidence="3">Whole body</tissue>
    </source>
</reference>
<evidence type="ECO:0008006" key="5">
    <source>
        <dbReference type="Google" id="ProtNLM"/>
    </source>
</evidence>
<dbReference type="AlphaFoldDB" id="A0ABD1F4W8"/>
<name>A0ABD1F4W8_HYPHA</name>
<dbReference type="InterPro" id="IPR050509">
    <property type="entry name" value="CoA-transferase_III"/>
</dbReference>
<keyword evidence="4" id="KW-1185">Reference proteome</keyword>
<dbReference type="InterPro" id="IPR023606">
    <property type="entry name" value="CoA-Trfase_III_dom_1_sf"/>
</dbReference>
<feature type="region of interest" description="Disordered" evidence="2">
    <location>
        <begin position="315"/>
        <end position="342"/>
    </location>
</feature>
<comment type="similarity">
    <text evidence="1">Belongs to the CoA-transferase III family.</text>
</comment>
<gene>
    <name evidence="3" type="ORF">ABEB36_002176</name>
</gene>
<dbReference type="EMBL" id="JBDJPC010000002">
    <property type="protein sequence ID" value="KAL1512613.1"/>
    <property type="molecule type" value="Genomic_DNA"/>
</dbReference>
<evidence type="ECO:0000256" key="1">
    <source>
        <dbReference type="ARBA" id="ARBA00008383"/>
    </source>
</evidence>
<evidence type="ECO:0000313" key="4">
    <source>
        <dbReference type="Proteomes" id="UP001566132"/>
    </source>
</evidence>
<sequence length="376" mass="41687">MALKGIRVVEFAGLAPAPFCGMILADFGASIIRIDRKGANGELDCLSNGKRSLSLDLKRPESIEIIRRLIKKSDVSIEPFRNGVMESLGLGPNVLMQDNSKLIYARLSGYGQSGPYAKKAGHDINFLALSGLLSLFGRKDENPIFPANLAADFGGGGLMCALGILLALYEREKSGKGQIVDTNMVQGVSYLGSFLYRSQSLIWGNKRGCNLLDSGAPFYEVYKTKDDKYMAVGAIEGNFYQELLKGLDISQEEAPQFNFEQGRKLFTTKFREKTRSEWCNIFEKLDACVVPVLDINETAAFEHNKAQGTFAQINNEIVPNPSPNLSRTPAESTAKRNRPSTGEHTFEILKELDYEPNEILKLRDEGVIFYENKSKL</sequence>
<dbReference type="InterPro" id="IPR044855">
    <property type="entry name" value="CoA-Trfase_III_dom3_sf"/>
</dbReference>
<dbReference type="SUPFAM" id="SSF89796">
    <property type="entry name" value="CoA-transferase family III (CaiB/BaiF)"/>
    <property type="match status" value="1"/>
</dbReference>
<proteinExistence type="inferred from homology"/>
<dbReference type="Proteomes" id="UP001566132">
    <property type="component" value="Unassembled WGS sequence"/>
</dbReference>
<organism evidence="3 4">
    <name type="scientific">Hypothenemus hampei</name>
    <name type="common">Coffee berry borer</name>
    <dbReference type="NCBI Taxonomy" id="57062"/>
    <lineage>
        <taxon>Eukaryota</taxon>
        <taxon>Metazoa</taxon>
        <taxon>Ecdysozoa</taxon>
        <taxon>Arthropoda</taxon>
        <taxon>Hexapoda</taxon>
        <taxon>Insecta</taxon>
        <taxon>Pterygota</taxon>
        <taxon>Neoptera</taxon>
        <taxon>Endopterygota</taxon>
        <taxon>Coleoptera</taxon>
        <taxon>Polyphaga</taxon>
        <taxon>Cucujiformia</taxon>
        <taxon>Curculionidae</taxon>
        <taxon>Scolytinae</taxon>
        <taxon>Hypothenemus</taxon>
    </lineage>
</organism>
<evidence type="ECO:0000313" key="3">
    <source>
        <dbReference type="EMBL" id="KAL1512613.1"/>
    </source>
</evidence>
<dbReference type="Pfam" id="PF02515">
    <property type="entry name" value="CoA_transf_3"/>
    <property type="match status" value="1"/>
</dbReference>
<dbReference type="PANTHER" id="PTHR48228:SF5">
    <property type="entry name" value="ALPHA-METHYLACYL-COA RACEMASE"/>
    <property type="match status" value="1"/>
</dbReference>
<protein>
    <recommendedName>
        <fullName evidence="5">Alpha-methylacyl-CoA racemase</fullName>
    </recommendedName>
</protein>
<dbReference type="InterPro" id="IPR003673">
    <property type="entry name" value="CoA-Trfase_fam_III"/>
</dbReference>
<dbReference type="Gene3D" id="3.30.1540.10">
    <property type="entry name" value="formyl-coa transferase, domain 3"/>
    <property type="match status" value="1"/>
</dbReference>
<evidence type="ECO:0000256" key="2">
    <source>
        <dbReference type="SAM" id="MobiDB-lite"/>
    </source>
</evidence>
<dbReference type="Gene3D" id="3.40.50.10540">
    <property type="entry name" value="Crotonobetainyl-coa:carnitine coa-transferase, domain 1"/>
    <property type="match status" value="1"/>
</dbReference>
<dbReference type="PANTHER" id="PTHR48228">
    <property type="entry name" value="SUCCINYL-COA--D-CITRAMALATE COA-TRANSFERASE"/>
    <property type="match status" value="1"/>
</dbReference>
<feature type="compositionally biased region" description="Polar residues" evidence="2">
    <location>
        <begin position="315"/>
        <end position="331"/>
    </location>
</feature>
<accession>A0ABD1F4W8</accession>